<dbReference type="EMBL" id="PDTV01000004">
    <property type="protein sequence ID" value="PIE83410.1"/>
    <property type="molecule type" value="Genomic_DNA"/>
</dbReference>
<feature type="domain" description="BON" evidence="1">
    <location>
        <begin position="125"/>
        <end position="194"/>
    </location>
</feature>
<gene>
    <name evidence="2" type="ORF">CSA09_00590</name>
</gene>
<dbReference type="PROSITE" id="PS50914">
    <property type="entry name" value="BON"/>
    <property type="match status" value="2"/>
</dbReference>
<sequence>MEKRVVKACMVVLAALLLSGCMGLFLGGTAVGVGVVHDRRSTGKIVDDQTIELKLYNRLNEKLPPGNRISITSYNGSVLLTGEAVSARVRRQAEQVVRDFREPEVQRVHNELVIGAPRSLSDQSKDALITTKVKAALFRINNLPDFDPSRVKVVTARGVVYLMGLVRPAESVATAQVASLVGGVRRVVLLFEQI</sequence>
<evidence type="ECO:0000313" key="3">
    <source>
        <dbReference type="Proteomes" id="UP000229278"/>
    </source>
</evidence>
<comment type="caution">
    <text evidence="2">The sequence shown here is derived from an EMBL/GenBank/DDBJ whole genome shotgun (WGS) entry which is preliminary data.</text>
</comment>
<dbReference type="Proteomes" id="UP000229278">
    <property type="component" value="Unassembled WGS sequence"/>
</dbReference>
<dbReference type="InterPro" id="IPR051686">
    <property type="entry name" value="Lipoprotein_DolP"/>
</dbReference>
<proteinExistence type="predicted"/>
<protein>
    <recommendedName>
        <fullName evidence="1">BON domain-containing protein</fullName>
    </recommendedName>
</protein>
<dbReference type="PANTHER" id="PTHR34606">
    <property type="entry name" value="BON DOMAIN-CONTAINING PROTEIN"/>
    <property type="match status" value="1"/>
</dbReference>
<dbReference type="AlphaFoldDB" id="A0A2G6PGM8"/>
<dbReference type="PROSITE" id="PS51257">
    <property type="entry name" value="PROKAR_LIPOPROTEIN"/>
    <property type="match status" value="1"/>
</dbReference>
<evidence type="ECO:0000259" key="1">
    <source>
        <dbReference type="PROSITE" id="PS50914"/>
    </source>
</evidence>
<reference evidence="2 3" key="1">
    <citation type="submission" date="2017-10" db="EMBL/GenBank/DDBJ databases">
        <title>Novel microbial diversity and functional potential in the marine mammal oral microbiome.</title>
        <authorList>
            <person name="Dudek N.K."/>
            <person name="Sun C.L."/>
            <person name="Burstein D."/>
            <person name="Kantor R.S."/>
            <person name="Aliaga Goltsman D.S."/>
            <person name="Bik E.M."/>
            <person name="Thomas B.C."/>
            <person name="Banfield J.F."/>
            <person name="Relman D.A."/>
        </authorList>
    </citation>
    <scope>NUCLEOTIDE SEQUENCE [LARGE SCALE GENOMIC DNA]</scope>
    <source>
        <strain evidence="2">DOLJORAL78_50_517</strain>
    </source>
</reference>
<dbReference type="InterPro" id="IPR007055">
    <property type="entry name" value="BON_dom"/>
</dbReference>
<feature type="domain" description="BON" evidence="1">
    <location>
        <begin position="47"/>
        <end position="116"/>
    </location>
</feature>
<organism evidence="2 3">
    <name type="scientific">Candidatus Contendibacter odensensis</name>
    <dbReference type="NCBI Taxonomy" id="1400860"/>
    <lineage>
        <taxon>Bacteria</taxon>
        <taxon>Pseudomonadati</taxon>
        <taxon>Pseudomonadota</taxon>
        <taxon>Gammaproteobacteria</taxon>
        <taxon>Candidatus Competibacteraceae</taxon>
        <taxon>Candidatus Contendibacter</taxon>
    </lineage>
</organism>
<accession>A0A2G6PGM8</accession>
<dbReference type="Pfam" id="PF04972">
    <property type="entry name" value="BON"/>
    <property type="match status" value="2"/>
</dbReference>
<evidence type="ECO:0000313" key="2">
    <source>
        <dbReference type="EMBL" id="PIE83410.1"/>
    </source>
</evidence>
<name>A0A2G6PGM8_9GAMM</name>
<dbReference type="PANTHER" id="PTHR34606:SF4">
    <property type="entry name" value="OUTER MEMBRANE LIPOPROTEIN DOLP"/>
    <property type="match status" value="1"/>
</dbReference>